<dbReference type="Gene3D" id="1.10.3500.10">
    <property type="entry name" value="Tex N-terminal region-like"/>
    <property type="match status" value="1"/>
</dbReference>
<feature type="domain" description="S1 motif" evidence="1">
    <location>
        <begin position="671"/>
        <end position="740"/>
    </location>
</feature>
<dbReference type="InterPro" id="IPR044146">
    <property type="entry name" value="S1_Tex"/>
</dbReference>
<dbReference type="GO" id="GO:0006412">
    <property type="term" value="P:translation"/>
    <property type="evidence" value="ECO:0007669"/>
    <property type="project" value="TreeGrafter"/>
</dbReference>
<dbReference type="GO" id="GO:0003735">
    <property type="term" value="F:structural constituent of ribosome"/>
    <property type="evidence" value="ECO:0007669"/>
    <property type="project" value="TreeGrafter"/>
</dbReference>
<dbReference type="SMART" id="SM00732">
    <property type="entry name" value="YqgFc"/>
    <property type="match status" value="1"/>
</dbReference>
<dbReference type="PROSITE" id="PS50126">
    <property type="entry name" value="S1"/>
    <property type="match status" value="1"/>
</dbReference>
<dbReference type="InterPro" id="IPR055179">
    <property type="entry name" value="Tex-like_central_region"/>
</dbReference>
<dbReference type="Pfam" id="PF09371">
    <property type="entry name" value="Tex_N"/>
    <property type="match status" value="1"/>
</dbReference>
<reference evidence="2 3" key="1">
    <citation type="submission" date="2019-02" db="EMBL/GenBank/DDBJ databases">
        <title>Deep-cultivation of Planctomycetes and their phenomic and genomic characterization uncovers novel biology.</title>
        <authorList>
            <person name="Wiegand S."/>
            <person name="Jogler M."/>
            <person name="Boedeker C."/>
            <person name="Pinto D."/>
            <person name="Vollmers J."/>
            <person name="Rivas-Marin E."/>
            <person name="Kohn T."/>
            <person name="Peeters S.H."/>
            <person name="Heuer A."/>
            <person name="Rast P."/>
            <person name="Oberbeckmann S."/>
            <person name="Bunk B."/>
            <person name="Jeske O."/>
            <person name="Meyerdierks A."/>
            <person name="Storesund J.E."/>
            <person name="Kallscheuer N."/>
            <person name="Luecker S."/>
            <person name="Lage O.M."/>
            <person name="Pohl T."/>
            <person name="Merkel B.J."/>
            <person name="Hornburger P."/>
            <person name="Mueller R.-W."/>
            <person name="Bruemmer F."/>
            <person name="Labrenz M."/>
            <person name="Spormann A.M."/>
            <person name="Op den Camp H."/>
            <person name="Overmann J."/>
            <person name="Amann R."/>
            <person name="Jetten M.S.M."/>
            <person name="Mascher T."/>
            <person name="Medema M.H."/>
            <person name="Devos D.P."/>
            <person name="Kaster A.-K."/>
            <person name="Ovreas L."/>
            <person name="Rohde M."/>
            <person name="Galperin M.Y."/>
            <person name="Jogler C."/>
        </authorList>
    </citation>
    <scope>NUCLEOTIDE SEQUENCE [LARGE SCALE GENOMIC DNA]</scope>
    <source>
        <strain evidence="2 3">HG15A2</strain>
    </source>
</reference>
<dbReference type="InterPro" id="IPR023323">
    <property type="entry name" value="Tex-like_dom_sf"/>
</dbReference>
<sequence length="741" mass="81587">MRRTVDLPLAAILSKNASMPNKKTAESGSTEVPQNIATELGLPLRQVIAAVELLDSGNTIPFIARYRKEATQGLDEIALRAIEDALEHMKALNARKTTVLKTISEQGLLTDALRSQIQSCGDLRTLESIYLPFKPKRRTRATIAREQGLQPLADLLLKQEKLNQSKQATLQPYVDPAKEVPDTQSALQGALDIIAEQWSENAETRDWMVEQARTYGKIASKVKRGKKAEAEKFELYLDHQEAVRRIPSHRLLAMMRGVAEGVLRVSLQLEGTRELAELRRRLVHNRQFEFYSDLTATVEDCYERLLLPATESTVLQTLKEEADEQAIGVFGKNLRELLLAAPAGPRVTLGIDPGFRTGCKVAVVDGTGKFLANTAIYPTPPKSDVAAAGKTLLALIEKHKVELIAIGNGTASRETDAFVGDLLKDHQLDITKVMVSESGASIYSASELAAREFPDLDITVRGAISIARRLQDPLAELVKSDPKSIGVGQYQHDVNQAKLRKCLDRVVESCVNQVGVDLNMASVPLLSYVAGIGPRLAENIVEHRNSNGRFANRQQLTSVAKLGKKAFQQAAGFLRIRDGDQPLDNSAVHPESYPIVSRMAKQLKTNSKTLVGNATLSETLKPEDYVDAQFGMPTIVDIISELGKPGRDPRSQFRVVKFDESVNTMADLKPNMILEGVITNVTHFGAFTDIGVHQDALIHISQLSNEYVSDPNEIVAVGDLVKVKVLEVDVPRKRISLTRKF</sequence>
<dbReference type="SUPFAM" id="SSF158832">
    <property type="entry name" value="Tex N-terminal region-like"/>
    <property type="match status" value="1"/>
</dbReference>
<evidence type="ECO:0000313" key="3">
    <source>
        <dbReference type="Proteomes" id="UP000319852"/>
    </source>
</evidence>
<accession>A0A517MRT2</accession>
<dbReference type="EMBL" id="CP036263">
    <property type="protein sequence ID" value="QDS97586.1"/>
    <property type="molecule type" value="Genomic_DNA"/>
</dbReference>
<dbReference type="SUPFAM" id="SSF50249">
    <property type="entry name" value="Nucleic acid-binding proteins"/>
    <property type="match status" value="1"/>
</dbReference>
<evidence type="ECO:0000313" key="2">
    <source>
        <dbReference type="EMBL" id="QDS97586.1"/>
    </source>
</evidence>
<dbReference type="Proteomes" id="UP000319852">
    <property type="component" value="Chromosome"/>
</dbReference>
<gene>
    <name evidence="2" type="ORF">HG15A2_08490</name>
</gene>
<dbReference type="FunFam" id="1.10.150.310:FF:000001">
    <property type="entry name" value="RNA-binding transcriptional accessory protein"/>
    <property type="match status" value="1"/>
</dbReference>
<dbReference type="SUPFAM" id="SSF47781">
    <property type="entry name" value="RuvA domain 2-like"/>
    <property type="match status" value="2"/>
</dbReference>
<dbReference type="InterPro" id="IPR023319">
    <property type="entry name" value="Tex-like_HTH_dom_sf"/>
</dbReference>
<dbReference type="KEGG" id="amob:HG15A2_08490"/>
<dbReference type="FunFam" id="2.40.50.140:FF:000051">
    <property type="entry name" value="RNA-binding transcriptional accessory protein"/>
    <property type="match status" value="1"/>
</dbReference>
<dbReference type="InterPro" id="IPR050437">
    <property type="entry name" value="Ribos_protein_bS1-like"/>
</dbReference>
<dbReference type="PANTHER" id="PTHR10724">
    <property type="entry name" value="30S RIBOSOMAL PROTEIN S1"/>
    <property type="match status" value="1"/>
</dbReference>
<dbReference type="CDD" id="cd05685">
    <property type="entry name" value="S1_Tex"/>
    <property type="match status" value="1"/>
</dbReference>
<protein>
    <recommendedName>
        <fullName evidence="1">S1 motif domain-containing protein</fullName>
    </recommendedName>
</protein>
<dbReference type="PANTHER" id="PTHR10724:SF10">
    <property type="entry name" value="S1 RNA-BINDING DOMAIN-CONTAINING PROTEIN 1"/>
    <property type="match status" value="1"/>
</dbReference>
<dbReference type="AlphaFoldDB" id="A0A517MRT2"/>
<dbReference type="Pfam" id="PF17674">
    <property type="entry name" value="HHH_9"/>
    <property type="match status" value="1"/>
</dbReference>
<dbReference type="InterPro" id="IPR010994">
    <property type="entry name" value="RuvA_2-like"/>
</dbReference>
<dbReference type="SMART" id="SM00316">
    <property type="entry name" value="S1"/>
    <property type="match status" value="1"/>
</dbReference>
<dbReference type="InterPro" id="IPR037027">
    <property type="entry name" value="YqgF/RNaseH-like_dom_sf"/>
</dbReference>
<dbReference type="Pfam" id="PF00575">
    <property type="entry name" value="S1"/>
    <property type="match status" value="1"/>
</dbReference>
<dbReference type="GO" id="GO:0005737">
    <property type="term" value="C:cytoplasm"/>
    <property type="evidence" value="ECO:0007669"/>
    <property type="project" value="UniProtKB-ARBA"/>
</dbReference>
<dbReference type="InterPro" id="IPR006641">
    <property type="entry name" value="YqgF/RNaseH-like_dom"/>
</dbReference>
<dbReference type="GO" id="GO:0006139">
    <property type="term" value="P:nucleobase-containing compound metabolic process"/>
    <property type="evidence" value="ECO:0007669"/>
    <property type="project" value="InterPro"/>
</dbReference>
<proteinExistence type="predicted"/>
<dbReference type="Gene3D" id="1.10.10.650">
    <property type="entry name" value="RuvA domain 2-like"/>
    <property type="match status" value="1"/>
</dbReference>
<organism evidence="2 3">
    <name type="scientific">Adhaeretor mobilis</name>
    <dbReference type="NCBI Taxonomy" id="1930276"/>
    <lineage>
        <taxon>Bacteria</taxon>
        <taxon>Pseudomonadati</taxon>
        <taxon>Planctomycetota</taxon>
        <taxon>Planctomycetia</taxon>
        <taxon>Pirellulales</taxon>
        <taxon>Lacipirellulaceae</taxon>
        <taxon>Adhaeretor</taxon>
    </lineage>
</organism>
<dbReference type="InterPro" id="IPR041692">
    <property type="entry name" value="HHH_9"/>
</dbReference>
<dbReference type="InterPro" id="IPR012340">
    <property type="entry name" value="NA-bd_OB-fold"/>
</dbReference>
<dbReference type="Gene3D" id="2.40.50.140">
    <property type="entry name" value="Nucleic acid-binding proteins"/>
    <property type="match status" value="1"/>
</dbReference>
<dbReference type="InterPro" id="IPR012337">
    <property type="entry name" value="RNaseH-like_sf"/>
</dbReference>
<dbReference type="Pfam" id="PF12836">
    <property type="entry name" value="HHH_3"/>
    <property type="match status" value="1"/>
</dbReference>
<dbReference type="GO" id="GO:0003729">
    <property type="term" value="F:mRNA binding"/>
    <property type="evidence" value="ECO:0007669"/>
    <property type="project" value="TreeGrafter"/>
</dbReference>
<name>A0A517MRT2_9BACT</name>
<dbReference type="FunFam" id="3.30.420.140:FF:000001">
    <property type="entry name" value="RNA-binding transcriptional accessory protein"/>
    <property type="match status" value="1"/>
</dbReference>
<keyword evidence="3" id="KW-1185">Reference proteome</keyword>
<dbReference type="Pfam" id="PF22706">
    <property type="entry name" value="Tex_central_region"/>
    <property type="match status" value="1"/>
</dbReference>
<dbReference type="FunFam" id="1.10.10.650:FF:000001">
    <property type="entry name" value="S1 RNA-binding domain 1"/>
    <property type="match status" value="1"/>
</dbReference>
<dbReference type="InterPro" id="IPR003029">
    <property type="entry name" value="S1_domain"/>
</dbReference>
<dbReference type="SUPFAM" id="SSF53098">
    <property type="entry name" value="Ribonuclease H-like"/>
    <property type="match status" value="1"/>
</dbReference>
<dbReference type="Gene3D" id="1.10.150.310">
    <property type="entry name" value="Tex RuvX-like domain-like"/>
    <property type="match status" value="1"/>
</dbReference>
<dbReference type="InterPro" id="IPR032639">
    <property type="entry name" value="Tex_YqgF"/>
</dbReference>
<dbReference type="Gene3D" id="3.30.420.140">
    <property type="entry name" value="YqgF/RNase H-like domain"/>
    <property type="match status" value="1"/>
</dbReference>
<dbReference type="Pfam" id="PF16921">
    <property type="entry name" value="Tex_YqgF"/>
    <property type="match status" value="1"/>
</dbReference>
<dbReference type="InterPro" id="IPR018974">
    <property type="entry name" value="Tex-like_N"/>
</dbReference>
<evidence type="ECO:0000259" key="1">
    <source>
        <dbReference type="PROSITE" id="PS50126"/>
    </source>
</evidence>